<sequence>MAGAASASVCSTVSGPSRPATVLHAGHDAVYLDLDGACLGVVSSRGVHVPCGVRTRRPRLPLLRPGDGATVGEGSIRLPGLEVEVTEIVDTTVGVLGPDAVGRAAHLLREAVGDRLAGALAELPEEPMRRLAECDASAVAGLLGFGSGLTPLGDDVLAGWLAVGAATRHPALASIRTAVGLSARQRTTTLSATLLACAARGEGVPQFRRLLEGLAVGDADLVEQSADDVLDIGDTSGSGLVLGALTALDTLDALTALEALDVPDVLDALEPPPPPPSPSRQGASR</sequence>
<feature type="region of interest" description="Disordered" evidence="1">
    <location>
        <begin position="265"/>
        <end position="285"/>
    </location>
</feature>
<dbReference type="InterPro" id="IPR021530">
    <property type="entry name" value="AllH-like"/>
</dbReference>
<dbReference type="EMBL" id="BAABGM010000002">
    <property type="protein sequence ID" value="GAA4398683.1"/>
    <property type="molecule type" value="Genomic_DNA"/>
</dbReference>
<comment type="caution">
    <text evidence="2">The sequence shown here is derived from an EMBL/GenBank/DDBJ whole genome shotgun (WGS) entry which is preliminary data.</text>
</comment>
<dbReference type="Proteomes" id="UP001500945">
    <property type="component" value="Unassembled WGS sequence"/>
</dbReference>
<protein>
    <recommendedName>
        <fullName evidence="4">DUF2877 domain-containing protein</fullName>
    </recommendedName>
</protein>
<evidence type="ECO:0000313" key="2">
    <source>
        <dbReference type="EMBL" id="GAA4398683.1"/>
    </source>
</evidence>
<gene>
    <name evidence="2" type="ORF">GCM10023168_05020</name>
</gene>
<name>A0ABP8K147_9MICO</name>
<reference evidence="3" key="1">
    <citation type="journal article" date="2019" name="Int. J. Syst. Evol. Microbiol.">
        <title>The Global Catalogue of Microorganisms (GCM) 10K type strain sequencing project: providing services to taxonomists for standard genome sequencing and annotation.</title>
        <authorList>
            <consortium name="The Broad Institute Genomics Platform"/>
            <consortium name="The Broad Institute Genome Sequencing Center for Infectious Disease"/>
            <person name="Wu L."/>
            <person name="Ma J."/>
        </authorList>
    </citation>
    <scope>NUCLEOTIDE SEQUENCE [LARGE SCALE GENOMIC DNA]</scope>
    <source>
        <strain evidence="3">JCM 17809</strain>
    </source>
</reference>
<evidence type="ECO:0008006" key="4">
    <source>
        <dbReference type="Google" id="ProtNLM"/>
    </source>
</evidence>
<evidence type="ECO:0000313" key="3">
    <source>
        <dbReference type="Proteomes" id="UP001500945"/>
    </source>
</evidence>
<accession>A0ABP8K147</accession>
<proteinExistence type="predicted"/>
<dbReference type="Pfam" id="PF11392">
    <property type="entry name" value="AllH"/>
    <property type="match status" value="1"/>
</dbReference>
<keyword evidence="3" id="KW-1185">Reference proteome</keyword>
<organism evidence="2 3">
    <name type="scientific">Fodinibacter luteus</name>
    <dbReference type="NCBI Taxonomy" id="552064"/>
    <lineage>
        <taxon>Bacteria</taxon>
        <taxon>Bacillati</taxon>
        <taxon>Actinomycetota</taxon>
        <taxon>Actinomycetes</taxon>
        <taxon>Micrococcales</taxon>
        <taxon>Intrasporangiaceae</taxon>
        <taxon>Fodinibacter (ex Wang et al. 2009)</taxon>
    </lineage>
</organism>
<evidence type="ECO:0000256" key="1">
    <source>
        <dbReference type="SAM" id="MobiDB-lite"/>
    </source>
</evidence>